<dbReference type="RefSeq" id="WP_064825826.1">
    <property type="nucleotide sequence ID" value="NZ_CP013532.1"/>
</dbReference>
<gene>
    <name evidence="3" type="ORF">AMC81_CH01396</name>
    <name evidence="4" type="ORF">HER27_012625</name>
</gene>
<dbReference type="PANTHER" id="PTHR22602:SF0">
    <property type="entry name" value="TRANSFERASE CAF17, MITOCHONDRIAL-RELATED"/>
    <property type="match status" value="1"/>
</dbReference>
<dbReference type="InterPro" id="IPR027266">
    <property type="entry name" value="TrmE/GcvT-like"/>
</dbReference>
<evidence type="ECO:0000259" key="2">
    <source>
        <dbReference type="Pfam" id="PF25455"/>
    </source>
</evidence>
<dbReference type="Gene3D" id="2.40.30.160">
    <property type="match status" value="1"/>
</dbReference>
<dbReference type="InterPro" id="IPR045179">
    <property type="entry name" value="YgfZ/GcvT"/>
</dbReference>
<dbReference type="Proteomes" id="UP000540266">
    <property type="component" value="Chromosome"/>
</dbReference>
<accession>A0A192T8L7</accession>
<feature type="domain" description="CAF17 C-terminal" evidence="2">
    <location>
        <begin position="198"/>
        <end position="269"/>
    </location>
</feature>
<dbReference type="InterPro" id="IPR017703">
    <property type="entry name" value="YgfZ/GCV_T_CS"/>
</dbReference>
<protein>
    <submittedName>
        <fullName evidence="4">Folate-binding protein YgfZ</fullName>
    </submittedName>
    <submittedName>
        <fullName evidence="3">Glycine-cleavage system T protein</fullName>
    </submittedName>
</protein>
<dbReference type="EMBL" id="CP013568">
    <property type="protein sequence ID" value="ANL84201.1"/>
    <property type="molecule type" value="Genomic_DNA"/>
</dbReference>
<organism evidence="4 6">
    <name type="scientific">Rhizobium phaseoli</name>
    <dbReference type="NCBI Taxonomy" id="396"/>
    <lineage>
        <taxon>Bacteria</taxon>
        <taxon>Pseudomonadati</taxon>
        <taxon>Pseudomonadota</taxon>
        <taxon>Alphaproteobacteria</taxon>
        <taxon>Hyphomicrobiales</taxon>
        <taxon>Rhizobiaceae</taxon>
        <taxon>Rhizobium/Agrobacterium group</taxon>
        <taxon>Rhizobium</taxon>
    </lineage>
</organism>
<dbReference type="STRING" id="396.AMC85_CH01463"/>
<dbReference type="NCBIfam" id="TIGR03317">
    <property type="entry name" value="ygfZ_signature"/>
    <property type="match status" value="1"/>
</dbReference>
<name>A0A192T8L7_9HYPH</name>
<evidence type="ECO:0000313" key="3">
    <source>
        <dbReference type="EMBL" id="ANL84201.1"/>
    </source>
</evidence>
<dbReference type="PANTHER" id="PTHR22602">
    <property type="entry name" value="TRANSFERASE CAF17, MITOCHONDRIAL-RELATED"/>
    <property type="match status" value="1"/>
</dbReference>
<dbReference type="Gene3D" id="3.30.1360.120">
    <property type="entry name" value="Probable tRNA modification gtpase trme, domain 1"/>
    <property type="match status" value="1"/>
</dbReference>
<evidence type="ECO:0000256" key="1">
    <source>
        <dbReference type="ARBA" id="ARBA00022946"/>
    </source>
</evidence>
<keyword evidence="5" id="KW-1185">Reference proteome</keyword>
<dbReference type="Pfam" id="PF25455">
    <property type="entry name" value="Beta-barrel_CAF17_C"/>
    <property type="match status" value="1"/>
</dbReference>
<keyword evidence="1" id="KW-0809">Transit peptide</keyword>
<reference evidence="4 6" key="2">
    <citation type="submission" date="2020-11" db="EMBL/GenBank/DDBJ databases">
        <title>Indigenous Rhizobia Nodulating Common beans in Western Kenya.</title>
        <authorList>
            <person name="Wekesa C.S."/>
            <person name="Oelmueller R."/>
            <person name="Furch A.C."/>
        </authorList>
    </citation>
    <scope>NUCLEOTIDE SEQUENCE [LARGE SCALE GENOMIC DNA]</scope>
    <source>
        <strain evidence="6">BS3</strain>
        <strain evidence="4">S3</strain>
    </source>
</reference>
<dbReference type="AlphaFoldDB" id="A0A192T8L7"/>
<sequence>MPAVFLKDRSLLSVGGADAQSFLQNLITTDITSLAADEARPGALLTPQGKILFDFMIWQDGDGYMIETDADQRDALLKRLTMYKLRAAVTLAPVAEEGISVCWGEDADGINQGVRDSRFATAGLTLTRRPGRHGVSAEALYDALRIAHGVAISGSDFSLQDAFPHDVLMDLNGGLSFKKGCYVGQEVVSRMQHRGTARRRVVTVSAATALPGTGTEITAAGKPVGTLGSVDGGSGLAIVRIDRAGAAMAEGTPLLAGGTAVSLTLPQWSGLVFPTSPDEASA</sequence>
<dbReference type="EMBL" id="CP064931">
    <property type="protein sequence ID" value="QPK07340.1"/>
    <property type="molecule type" value="Genomic_DNA"/>
</dbReference>
<evidence type="ECO:0000313" key="6">
    <source>
        <dbReference type="Proteomes" id="UP000540266"/>
    </source>
</evidence>
<reference evidence="3 5" key="1">
    <citation type="submission" date="2015-11" db="EMBL/GenBank/DDBJ databases">
        <title>The limits of bacterial species coexistence and the symbiotic plasmid transference in sympatric Rhizobium populations.</title>
        <authorList>
            <person name="Perez-Carrascal O.M."/>
            <person name="VanInsberghe D."/>
            <person name="Juarez S."/>
            <person name="Polz M.F."/>
            <person name="Vinuesa P."/>
            <person name="Gonzalez V."/>
        </authorList>
    </citation>
    <scope>NUCLEOTIDE SEQUENCE [LARGE SCALE GENOMIC DNA]</scope>
    <source>
        <strain evidence="3 5">N771</strain>
    </source>
</reference>
<dbReference type="GO" id="GO:0016226">
    <property type="term" value="P:iron-sulfur cluster assembly"/>
    <property type="evidence" value="ECO:0007669"/>
    <property type="project" value="TreeGrafter"/>
</dbReference>
<dbReference type="InterPro" id="IPR057460">
    <property type="entry name" value="CAF17_C"/>
</dbReference>
<proteinExistence type="predicted"/>
<evidence type="ECO:0000313" key="4">
    <source>
        <dbReference type="EMBL" id="QPK07340.1"/>
    </source>
</evidence>
<dbReference type="SUPFAM" id="SSF103025">
    <property type="entry name" value="Folate-binding domain"/>
    <property type="match status" value="1"/>
</dbReference>
<dbReference type="GeneID" id="45956800"/>
<evidence type="ECO:0000313" key="5">
    <source>
        <dbReference type="Proteomes" id="UP000078551"/>
    </source>
</evidence>
<dbReference type="Proteomes" id="UP000078551">
    <property type="component" value="Chromosome"/>
</dbReference>